<dbReference type="Pfam" id="PF25917">
    <property type="entry name" value="BSH_RND"/>
    <property type="match status" value="1"/>
</dbReference>
<dbReference type="SUPFAM" id="SSF111369">
    <property type="entry name" value="HlyD-like secretion proteins"/>
    <property type="match status" value="1"/>
</dbReference>
<dbReference type="PANTHER" id="PTHR30367">
    <property type="entry name" value="P-HYDROXYBENZOIC ACID EFFLUX PUMP SUBUNIT AAEA-RELATED"/>
    <property type="match status" value="1"/>
</dbReference>
<dbReference type="EMBL" id="JBHTLR010000007">
    <property type="protein sequence ID" value="MFD1216628.1"/>
    <property type="molecule type" value="Genomic_DNA"/>
</dbReference>
<dbReference type="PANTHER" id="PTHR30367:SF6">
    <property type="entry name" value="SECRETION PROTEIN-RELATED"/>
    <property type="match status" value="1"/>
</dbReference>
<comment type="caution">
    <text evidence="5">The sequence shown here is derived from an EMBL/GenBank/DDBJ whole genome shotgun (WGS) entry which is preliminary data.</text>
</comment>
<keyword evidence="3" id="KW-0812">Transmembrane</keyword>
<name>A0ABW3U700_9GAMM</name>
<evidence type="ECO:0000256" key="1">
    <source>
        <dbReference type="ARBA" id="ARBA00009477"/>
    </source>
</evidence>
<feature type="transmembrane region" description="Helical" evidence="3">
    <location>
        <begin position="12"/>
        <end position="32"/>
    </location>
</feature>
<evidence type="ECO:0000256" key="3">
    <source>
        <dbReference type="SAM" id="Phobius"/>
    </source>
</evidence>
<sequence length="353" mass="38182">MNPEQHFSRWIKIASTAFAVLFVYFVVADMAMPLTPQARAMREINQVAPEVSGKVIAVAVKSHSQVQRGDVLFQLDPEPYRIAVERAELAVEQAKRDNARLDASIDAAKAALRAASADADELAQEHRRLGTLIADHTVSQQQLDRTAAAHAAAISKVDSAKAKLSALRLERGDAGEENLQLRQAHNQLAEARLNLARATVRATQDGVVSNLQLEPGDYAAAGSPALVVVGNTLDITADFREKSLRNVRSGDQALISFDAIPGRIFTATANGIDAGVRDGQLLANGQLVDIPSSNRWVRDAQRLRLHLALVSELDALPASGARATVQLIPEGHPVAAFFAHMQIRLVSLLHFLY</sequence>
<keyword evidence="3" id="KW-0472">Membrane</keyword>
<gene>
    <name evidence="5" type="ORF">ACFQ2X_08470</name>
</gene>
<accession>A0ABW3U700</accession>
<dbReference type="InterPro" id="IPR058625">
    <property type="entry name" value="MdtA-like_BSH"/>
</dbReference>
<dbReference type="Proteomes" id="UP001597264">
    <property type="component" value="Unassembled WGS sequence"/>
</dbReference>
<organism evidence="5 6">
    <name type="scientific">Microbulbifer celer</name>
    <dbReference type="NCBI Taxonomy" id="435905"/>
    <lineage>
        <taxon>Bacteria</taxon>
        <taxon>Pseudomonadati</taxon>
        <taxon>Pseudomonadota</taxon>
        <taxon>Gammaproteobacteria</taxon>
        <taxon>Cellvibrionales</taxon>
        <taxon>Microbulbiferaceae</taxon>
        <taxon>Microbulbifer</taxon>
    </lineage>
</organism>
<keyword evidence="2" id="KW-0175">Coiled coil</keyword>
<proteinExistence type="inferred from homology"/>
<comment type="similarity">
    <text evidence="1">Belongs to the membrane fusion protein (MFP) (TC 8.A.1) family.</text>
</comment>
<keyword evidence="6" id="KW-1185">Reference proteome</keyword>
<dbReference type="Gene3D" id="1.10.287.470">
    <property type="entry name" value="Helix hairpin bin"/>
    <property type="match status" value="2"/>
</dbReference>
<protein>
    <submittedName>
        <fullName evidence="5">HlyD family secretion protein</fullName>
    </submittedName>
</protein>
<reference evidence="6" key="1">
    <citation type="journal article" date="2019" name="Int. J. Syst. Evol. Microbiol.">
        <title>The Global Catalogue of Microorganisms (GCM) 10K type strain sequencing project: providing services to taxonomists for standard genome sequencing and annotation.</title>
        <authorList>
            <consortium name="The Broad Institute Genomics Platform"/>
            <consortium name="The Broad Institute Genome Sequencing Center for Infectious Disease"/>
            <person name="Wu L."/>
            <person name="Ma J."/>
        </authorList>
    </citation>
    <scope>NUCLEOTIDE SEQUENCE [LARGE SCALE GENOMIC DNA]</scope>
    <source>
        <strain evidence="6">CCUG 54356</strain>
    </source>
</reference>
<keyword evidence="3" id="KW-1133">Transmembrane helix</keyword>
<feature type="coiled-coil region" evidence="2">
    <location>
        <begin position="84"/>
        <end position="125"/>
    </location>
</feature>
<evidence type="ECO:0000259" key="4">
    <source>
        <dbReference type="Pfam" id="PF25917"/>
    </source>
</evidence>
<feature type="coiled-coil region" evidence="2">
    <location>
        <begin position="174"/>
        <end position="201"/>
    </location>
</feature>
<evidence type="ECO:0000313" key="6">
    <source>
        <dbReference type="Proteomes" id="UP001597264"/>
    </source>
</evidence>
<dbReference type="InterPro" id="IPR050393">
    <property type="entry name" value="MFP_Efflux_Pump"/>
</dbReference>
<evidence type="ECO:0000256" key="2">
    <source>
        <dbReference type="SAM" id="Coils"/>
    </source>
</evidence>
<evidence type="ECO:0000313" key="5">
    <source>
        <dbReference type="EMBL" id="MFD1216628.1"/>
    </source>
</evidence>
<dbReference type="Gene3D" id="2.40.30.170">
    <property type="match status" value="1"/>
</dbReference>
<dbReference type="RefSeq" id="WP_230438732.1">
    <property type="nucleotide sequence ID" value="NZ_CP087715.1"/>
</dbReference>
<dbReference type="Gene3D" id="2.40.50.100">
    <property type="match status" value="1"/>
</dbReference>
<feature type="domain" description="Multidrug resistance protein MdtA-like barrel-sandwich hybrid" evidence="4">
    <location>
        <begin position="46"/>
        <end position="229"/>
    </location>
</feature>